<dbReference type="AlphaFoldDB" id="A0A8T0EY96"/>
<dbReference type="Proteomes" id="UP000807504">
    <property type="component" value="Unassembled WGS sequence"/>
</dbReference>
<reference evidence="1" key="1">
    <citation type="journal article" date="2020" name="bioRxiv">
        <title>Chromosome-level reference genome of the European wasp spider Argiope bruennichi: a resource for studies on range expansion and evolutionary adaptation.</title>
        <authorList>
            <person name="Sheffer M.M."/>
            <person name="Hoppe A."/>
            <person name="Krehenwinkel H."/>
            <person name="Uhl G."/>
            <person name="Kuss A.W."/>
            <person name="Jensen L."/>
            <person name="Jensen C."/>
            <person name="Gillespie R.G."/>
            <person name="Hoff K.J."/>
            <person name="Prost S."/>
        </authorList>
    </citation>
    <scope>NUCLEOTIDE SEQUENCE</scope>
</reference>
<name>A0A8T0EY96_ARGBR</name>
<protein>
    <submittedName>
        <fullName evidence="1">Uncharacterized protein</fullName>
    </submittedName>
</protein>
<dbReference type="EMBL" id="JABXBU010001863">
    <property type="protein sequence ID" value="KAF8782557.1"/>
    <property type="molecule type" value="Genomic_DNA"/>
</dbReference>
<organism evidence="1 2">
    <name type="scientific">Argiope bruennichi</name>
    <name type="common">Wasp spider</name>
    <name type="synonym">Aranea bruennichi</name>
    <dbReference type="NCBI Taxonomy" id="94029"/>
    <lineage>
        <taxon>Eukaryota</taxon>
        <taxon>Metazoa</taxon>
        <taxon>Ecdysozoa</taxon>
        <taxon>Arthropoda</taxon>
        <taxon>Chelicerata</taxon>
        <taxon>Arachnida</taxon>
        <taxon>Araneae</taxon>
        <taxon>Araneomorphae</taxon>
        <taxon>Entelegynae</taxon>
        <taxon>Araneoidea</taxon>
        <taxon>Araneidae</taxon>
        <taxon>Argiope</taxon>
    </lineage>
</organism>
<sequence length="126" mass="14217">MSMIRWIADIHLVCSKIFNSLSTAFRDTFGGDGRVCMLLLFSNGYFDVKLLCAVAKPMLYYIQCKKIFTNQEICSIEKLWNCIVATEIFQDQIAGVSLSVIKAKLATLDDLCSSAVACEIMKKQWK</sequence>
<evidence type="ECO:0000313" key="1">
    <source>
        <dbReference type="EMBL" id="KAF8782557.1"/>
    </source>
</evidence>
<gene>
    <name evidence="1" type="ORF">HNY73_012824</name>
</gene>
<keyword evidence="2" id="KW-1185">Reference proteome</keyword>
<proteinExistence type="predicted"/>
<evidence type="ECO:0000313" key="2">
    <source>
        <dbReference type="Proteomes" id="UP000807504"/>
    </source>
</evidence>
<comment type="caution">
    <text evidence="1">The sequence shown here is derived from an EMBL/GenBank/DDBJ whole genome shotgun (WGS) entry which is preliminary data.</text>
</comment>
<accession>A0A8T0EY96</accession>
<reference evidence="1" key="2">
    <citation type="submission" date="2020-06" db="EMBL/GenBank/DDBJ databases">
        <authorList>
            <person name="Sheffer M."/>
        </authorList>
    </citation>
    <scope>NUCLEOTIDE SEQUENCE</scope>
</reference>